<evidence type="ECO:0000256" key="3">
    <source>
        <dbReference type="ARBA" id="ARBA00022679"/>
    </source>
</evidence>
<comment type="similarity">
    <text evidence="1">Belongs to the glycosyl hydrolase 65 family.</text>
</comment>
<dbReference type="PANTHER" id="PTHR11051">
    <property type="entry name" value="GLYCOSYL HYDROLASE-RELATED"/>
    <property type="match status" value="1"/>
</dbReference>
<feature type="active site" description="Proton donor" evidence="4">
    <location>
        <position position="498"/>
    </location>
</feature>
<dbReference type="Gene3D" id="2.60.420.10">
    <property type="entry name" value="Maltose phosphorylase, domain 3"/>
    <property type="match status" value="1"/>
</dbReference>
<keyword evidence="9" id="KW-0378">Hydrolase</keyword>
<protein>
    <submittedName>
        <fullName evidence="9">Glycoside hydrolase family 65 protein</fullName>
    </submittedName>
</protein>
<gene>
    <name evidence="9" type="ORF">E5259_00695</name>
</gene>
<dbReference type="PIRSF" id="PIRSF036289">
    <property type="entry name" value="Glycosyl_hydrolase_malt_phosph"/>
    <property type="match status" value="1"/>
</dbReference>
<dbReference type="InterPro" id="IPR011013">
    <property type="entry name" value="Gal_mutarotase_sf_dom"/>
</dbReference>
<evidence type="ECO:0000313" key="10">
    <source>
        <dbReference type="Proteomes" id="UP000515789"/>
    </source>
</evidence>
<feature type="domain" description="Glycoside hydrolase family 65 C-terminal" evidence="7">
    <location>
        <begin position="711"/>
        <end position="772"/>
    </location>
</feature>
<evidence type="ECO:0000256" key="2">
    <source>
        <dbReference type="ARBA" id="ARBA00022676"/>
    </source>
</evidence>
<feature type="binding site" evidence="5">
    <location>
        <begin position="356"/>
        <end position="357"/>
    </location>
    <ligand>
        <name>substrate</name>
    </ligand>
</feature>
<dbReference type="SUPFAM" id="SSF48208">
    <property type="entry name" value="Six-hairpin glycosidases"/>
    <property type="match status" value="1"/>
</dbReference>
<accession>A0A7G5MNN7</accession>
<evidence type="ECO:0000259" key="7">
    <source>
        <dbReference type="Pfam" id="PF03633"/>
    </source>
</evidence>
<dbReference type="GO" id="GO:0004553">
    <property type="term" value="F:hydrolase activity, hydrolyzing O-glycosyl compounds"/>
    <property type="evidence" value="ECO:0007669"/>
    <property type="project" value="TreeGrafter"/>
</dbReference>
<evidence type="ECO:0000313" key="9">
    <source>
        <dbReference type="EMBL" id="QMW76230.1"/>
    </source>
</evidence>
<dbReference type="GO" id="GO:0005975">
    <property type="term" value="P:carbohydrate metabolic process"/>
    <property type="evidence" value="ECO:0007669"/>
    <property type="project" value="InterPro"/>
</dbReference>
<dbReference type="GO" id="GO:0016757">
    <property type="term" value="F:glycosyltransferase activity"/>
    <property type="evidence" value="ECO:0007669"/>
    <property type="project" value="UniProtKB-KW"/>
</dbReference>
<evidence type="ECO:0000256" key="1">
    <source>
        <dbReference type="ARBA" id="ARBA00006768"/>
    </source>
</evidence>
<dbReference type="RefSeq" id="WP_018595317.1">
    <property type="nucleotide sequence ID" value="NZ_AP031416.1"/>
</dbReference>
<dbReference type="AlphaFoldDB" id="A0A7G5MNN7"/>
<name>A0A7G5MNN7_9FIRM</name>
<dbReference type="InterPro" id="IPR017045">
    <property type="entry name" value="Malt_Pase/Glycosyl_Hdrlase"/>
</dbReference>
<evidence type="ECO:0000256" key="5">
    <source>
        <dbReference type="PIRSR" id="PIRSR036289-51"/>
    </source>
</evidence>
<sequence length="789" mass="90412">MAGIADGRLTDGRGRDRMIHYAIEKQGGEIWLRQKKYEPRFALKTESVFAQCNGYMGVRASLGLPSLDGKKGMFIAGLYNRAYEEEVTELVNCPDVTGYELVLDGEPVLPDSRCLTEFERKFNIHTGELVITSTYELESGVSFCLTDRRFASMENEHLFVQSIGITMQKGCIKHGGICTGIDGQQTNSGVSHFKKVNCRVYDRKYLHVEGYLEEDTLSILEGVSYTGEEEEAVFTLKRRGITGRYFFSIPDGGTWEFTKYVYIQNEKDSLGLDRQKKLLEKCSEAGYADVFLKHKKIMQEIWRQARIEIDGASQEEEAAVSFAQYHLLGMMPWHSTDCCIAAKGLTGEGYKGHVFWDAEIFILPFFQYVFPQAARNLLEFRYKGLDGAREKAEAYGYKGAMYPWEAAVTGREETPLYAALNIHTGKANKVWSGIKEHHVTADIAYAVWQYYSVTGDRAFMERFGYEIIFETASFWVSRGQWDEKRQAYVICDIIGPDEYTEHVDNDAYTNYMARYCCRLASVLAEKLCAESQDLYRELDRRLGMDRNRKSWEEFADRLYVPVPNEELVIPQDDTFLSKKRIPDIEKYKKSQIKQAVLLDYSRDEVVDMQVLKQADVVMLLNLFPYMFSKEVVKKNVLFYEERTIHDSSLSYCAHAQACAAIGETELSWEFFKKCMVIDLDDNPNDTTDGIHAASLGGIWSCVIFGFAGISFSDGRLNVSPRLPKHWKEMRFSVKVYGQEIDVKINRREVLLESREKFVQPLSVLVNDEIYTLTDTLSVKCKDKEEDICA</sequence>
<dbReference type="GeneID" id="75053116"/>
<dbReference type="Gene3D" id="2.70.98.40">
    <property type="entry name" value="Glycoside hydrolase, family 65, N-terminal domain"/>
    <property type="match status" value="1"/>
</dbReference>
<evidence type="ECO:0000259" key="8">
    <source>
        <dbReference type="Pfam" id="PF03636"/>
    </source>
</evidence>
<dbReference type="PANTHER" id="PTHR11051:SF8">
    <property type="entry name" value="PROTEIN-GLUCOSYLGALACTOSYLHYDROXYLYSINE GLUCOSIDASE"/>
    <property type="match status" value="1"/>
</dbReference>
<dbReference type="Proteomes" id="UP000515789">
    <property type="component" value="Chromosome"/>
</dbReference>
<keyword evidence="3" id="KW-0808">Transferase</keyword>
<dbReference type="Pfam" id="PF03633">
    <property type="entry name" value="Glyco_hydro_65C"/>
    <property type="match status" value="1"/>
</dbReference>
<dbReference type="InterPro" id="IPR008928">
    <property type="entry name" value="6-hairpin_glycosidase_sf"/>
</dbReference>
<dbReference type="InterPro" id="IPR005194">
    <property type="entry name" value="Glyco_hydro_65_C"/>
</dbReference>
<evidence type="ECO:0000259" key="6">
    <source>
        <dbReference type="Pfam" id="PF03632"/>
    </source>
</evidence>
<dbReference type="Pfam" id="PF03636">
    <property type="entry name" value="Glyco_hydro_65N"/>
    <property type="match status" value="1"/>
</dbReference>
<dbReference type="InterPro" id="IPR012341">
    <property type="entry name" value="6hp_glycosidase-like_sf"/>
</dbReference>
<dbReference type="InterPro" id="IPR037018">
    <property type="entry name" value="GH65_N"/>
</dbReference>
<proteinExistence type="inferred from homology"/>
<dbReference type="InterPro" id="IPR005196">
    <property type="entry name" value="Glyco_hydro_65_N"/>
</dbReference>
<feature type="domain" description="Glycoside hydrolase family 65 N-terminal" evidence="8">
    <location>
        <begin position="34"/>
        <end position="263"/>
    </location>
</feature>
<dbReference type="Gene3D" id="1.50.10.10">
    <property type="match status" value="1"/>
</dbReference>
<dbReference type="Pfam" id="PF03632">
    <property type="entry name" value="Glyco_hydro_65m"/>
    <property type="match status" value="1"/>
</dbReference>
<evidence type="ECO:0000256" key="4">
    <source>
        <dbReference type="PIRSR" id="PIRSR036289-50"/>
    </source>
</evidence>
<organism evidence="9 10">
    <name type="scientific">Blautia producta</name>
    <dbReference type="NCBI Taxonomy" id="33035"/>
    <lineage>
        <taxon>Bacteria</taxon>
        <taxon>Bacillati</taxon>
        <taxon>Bacillota</taxon>
        <taxon>Clostridia</taxon>
        <taxon>Lachnospirales</taxon>
        <taxon>Lachnospiraceae</taxon>
        <taxon>Blautia</taxon>
    </lineage>
</organism>
<dbReference type="InterPro" id="IPR005195">
    <property type="entry name" value="Glyco_hydro_65_M"/>
</dbReference>
<dbReference type="EMBL" id="CP039126">
    <property type="protein sequence ID" value="QMW76230.1"/>
    <property type="molecule type" value="Genomic_DNA"/>
</dbReference>
<dbReference type="SUPFAM" id="SSF74650">
    <property type="entry name" value="Galactose mutarotase-like"/>
    <property type="match status" value="1"/>
</dbReference>
<dbReference type="GO" id="GO:0030246">
    <property type="term" value="F:carbohydrate binding"/>
    <property type="evidence" value="ECO:0007669"/>
    <property type="project" value="InterPro"/>
</dbReference>
<feature type="domain" description="Glycoside hydrolase family 65 central catalytic" evidence="6">
    <location>
        <begin position="322"/>
        <end position="699"/>
    </location>
</feature>
<keyword evidence="2" id="KW-0328">Glycosyltransferase</keyword>
<feature type="binding site" evidence="5">
    <location>
        <begin position="612"/>
        <end position="613"/>
    </location>
    <ligand>
        <name>substrate</name>
    </ligand>
</feature>
<reference evidence="9 10" key="1">
    <citation type="submission" date="2019-04" db="EMBL/GenBank/DDBJ databases">
        <authorList>
            <person name="Schori C."/>
            <person name="Ahrens C."/>
        </authorList>
    </citation>
    <scope>NUCLEOTIDE SEQUENCE [LARGE SCALE GENOMIC DNA]</scope>
    <source>
        <strain evidence="9 10">DSM 2950</strain>
    </source>
</reference>